<name>A0A5C7B1S7_9BACT</name>
<dbReference type="Gene3D" id="2.60.120.260">
    <property type="entry name" value="Galactose-binding domain-like"/>
    <property type="match status" value="1"/>
</dbReference>
<gene>
    <name evidence="4" type="ORF">ESV85_07750</name>
</gene>
<evidence type="ECO:0000259" key="2">
    <source>
        <dbReference type="Pfam" id="PF14606"/>
    </source>
</evidence>
<evidence type="ECO:0000259" key="3">
    <source>
        <dbReference type="Pfam" id="PF14607"/>
    </source>
</evidence>
<dbReference type="SUPFAM" id="SSF52266">
    <property type="entry name" value="SGNH hydrolase"/>
    <property type="match status" value="1"/>
</dbReference>
<dbReference type="OrthoDB" id="5624617at2"/>
<keyword evidence="4" id="KW-0378">Hydrolase</keyword>
<feature type="signal peptide" evidence="1">
    <location>
        <begin position="1"/>
        <end position="34"/>
    </location>
</feature>
<evidence type="ECO:0000313" key="4">
    <source>
        <dbReference type="EMBL" id="TXE12505.1"/>
    </source>
</evidence>
<dbReference type="Gene3D" id="3.40.50.1110">
    <property type="entry name" value="SGNH hydrolase"/>
    <property type="match status" value="1"/>
</dbReference>
<evidence type="ECO:0000313" key="5">
    <source>
        <dbReference type="Proteomes" id="UP000321935"/>
    </source>
</evidence>
<dbReference type="Pfam" id="PF14606">
    <property type="entry name" value="Lipase_GDSL_3"/>
    <property type="match status" value="1"/>
</dbReference>
<dbReference type="InterPro" id="IPR036514">
    <property type="entry name" value="SGNH_hydro_sf"/>
</dbReference>
<keyword evidence="1" id="KW-0732">Signal</keyword>
<organism evidence="4 5">
    <name type="scientific">Algoriphagus aquimarinus</name>
    <dbReference type="NCBI Taxonomy" id="237018"/>
    <lineage>
        <taxon>Bacteria</taxon>
        <taxon>Pseudomonadati</taxon>
        <taxon>Bacteroidota</taxon>
        <taxon>Cytophagia</taxon>
        <taxon>Cytophagales</taxon>
        <taxon>Cyclobacteriaceae</taxon>
        <taxon>Algoriphagus</taxon>
    </lineage>
</organism>
<proteinExistence type="predicted"/>
<comment type="caution">
    <text evidence="4">The sequence shown here is derived from an EMBL/GenBank/DDBJ whole genome shotgun (WGS) entry which is preliminary data.</text>
</comment>
<dbReference type="GO" id="GO:0016788">
    <property type="term" value="F:hydrolase activity, acting on ester bonds"/>
    <property type="evidence" value="ECO:0007669"/>
    <property type="project" value="UniProtKB-ARBA"/>
</dbReference>
<reference evidence="4 5" key="1">
    <citation type="submission" date="2019-08" db="EMBL/GenBank/DDBJ databases">
        <title>Genomes sequence of Algoriphagus aquimarinus ACAM450.</title>
        <authorList>
            <person name="Bowman J.P."/>
        </authorList>
    </citation>
    <scope>NUCLEOTIDE SEQUENCE [LARGE SCALE GENOMIC DNA]</scope>
    <source>
        <strain evidence="4 5">ACAM 450</strain>
    </source>
</reference>
<accession>A0A5C7B1S7</accession>
<dbReference type="AlphaFoldDB" id="A0A5C7B1S7"/>
<dbReference type="Proteomes" id="UP000321935">
    <property type="component" value="Unassembled WGS sequence"/>
</dbReference>
<dbReference type="EMBL" id="VORW01000003">
    <property type="protein sequence ID" value="TXE12505.1"/>
    <property type="molecule type" value="Genomic_DNA"/>
</dbReference>
<protein>
    <submittedName>
        <fullName evidence="4">Hydrolase</fullName>
    </submittedName>
</protein>
<dbReference type="Pfam" id="PF14607">
    <property type="entry name" value="GxDLY"/>
    <property type="match status" value="1"/>
</dbReference>
<feature type="chain" id="PRO_5022744242" evidence="1">
    <location>
        <begin position="35"/>
        <end position="377"/>
    </location>
</feature>
<sequence>MYPFLSKSYVYRMNKSFKLTLLTFLYLIANASQAQEIRWYSDGPEMMQALEGRGWEDIGFNRLPDSAENIVRLPVWNLSRQTTGLALRFTSDSPEIQVSYTPTSSRLEMPHMAATGVSGVDLYVKDGSGKLLWVRGNYKFGEKVTYQFQLDNESGIQKEFQLFLPLYNGLNGLEIGVPANKNFEFTPKRTEKPILVYGTSIAQGACASRPGMAWTNIVAREMNMPMINLAFSGNGRMEKEVIEYVSQIDPAIFILDCLPNLGPGAGFSSGDIKEKISYAVTTLRAKNPDTPILLTEHAGYSDGLVYKPRAEIYENLNSWLKESFALLNEQGVTGIYTLTKDEIGLGTEDFVDGTHPTDLGMSKYASAYAKKLKEILK</sequence>
<dbReference type="InterPro" id="IPR013830">
    <property type="entry name" value="SGNH_hydro"/>
</dbReference>
<feature type="domain" description="SGNH hydrolase-type esterase N-terminal" evidence="3">
    <location>
        <begin position="39"/>
        <end position="183"/>
    </location>
</feature>
<dbReference type="InterPro" id="IPR032740">
    <property type="entry name" value="GxDLY"/>
</dbReference>
<feature type="domain" description="SGNH hydrolase-type esterase" evidence="2">
    <location>
        <begin position="191"/>
        <end position="373"/>
    </location>
</feature>
<evidence type="ECO:0000256" key="1">
    <source>
        <dbReference type="SAM" id="SignalP"/>
    </source>
</evidence>